<keyword evidence="3" id="KW-1185">Reference proteome</keyword>
<sequence length="202" mass="21373">MPARRSLLTAIAGTTATVLTGCLDTDGSQPNQSSQSTPTEQATGTATATSLPALEDCSDRYRPTVRAPDTGVDPLPYPDLPTDLEEGSAKTFATAFERAWWHNEVRHDRPEVGRITVDVSTVSVTTHESGTGFVVETSGTVGFTYTATPQSGTPTAEPTEVAGTSGRVRSRYLVTERFARRAEDTNASPVPPAEGTLVACVE</sequence>
<accession>A0A6B0GT32</accession>
<organism evidence="2 3">
    <name type="scientific">Halomarina oriensis</name>
    <dbReference type="NCBI Taxonomy" id="671145"/>
    <lineage>
        <taxon>Archaea</taxon>
        <taxon>Methanobacteriati</taxon>
        <taxon>Methanobacteriota</taxon>
        <taxon>Stenosarchaea group</taxon>
        <taxon>Halobacteria</taxon>
        <taxon>Halobacteriales</taxon>
        <taxon>Natronomonadaceae</taxon>
        <taxon>Halomarina</taxon>
    </lineage>
</organism>
<evidence type="ECO:0000313" key="3">
    <source>
        <dbReference type="Proteomes" id="UP000451471"/>
    </source>
</evidence>
<comment type="caution">
    <text evidence="2">The sequence shown here is derived from an EMBL/GenBank/DDBJ whole genome shotgun (WGS) entry which is preliminary data.</text>
</comment>
<feature type="compositionally biased region" description="Low complexity" evidence="1">
    <location>
        <begin position="28"/>
        <end position="41"/>
    </location>
</feature>
<feature type="region of interest" description="Disordered" evidence="1">
    <location>
        <begin position="183"/>
        <end position="202"/>
    </location>
</feature>
<proteinExistence type="predicted"/>
<name>A0A6B0GT32_9EURY</name>
<dbReference type="AlphaFoldDB" id="A0A6B0GT32"/>
<protein>
    <submittedName>
        <fullName evidence="2">Uncharacterized protein</fullName>
    </submittedName>
</protein>
<evidence type="ECO:0000256" key="1">
    <source>
        <dbReference type="SAM" id="MobiDB-lite"/>
    </source>
</evidence>
<feature type="region of interest" description="Disordered" evidence="1">
    <location>
        <begin position="22"/>
        <end position="56"/>
    </location>
</feature>
<dbReference type="EMBL" id="WSZK01000027">
    <property type="protein sequence ID" value="MWG35833.1"/>
    <property type="molecule type" value="Genomic_DNA"/>
</dbReference>
<dbReference type="PROSITE" id="PS51257">
    <property type="entry name" value="PROKAR_LIPOPROTEIN"/>
    <property type="match status" value="1"/>
</dbReference>
<dbReference type="RefSeq" id="WP_158205504.1">
    <property type="nucleotide sequence ID" value="NZ_WSZK01000027.1"/>
</dbReference>
<evidence type="ECO:0000313" key="2">
    <source>
        <dbReference type="EMBL" id="MWG35833.1"/>
    </source>
</evidence>
<reference evidence="2 3" key="1">
    <citation type="submission" date="2019-12" db="EMBL/GenBank/DDBJ databases">
        <title>Halocatena pleomorpha gen. nov. sp. nov., an extremely halophilic archaeon of family Halobacteriaceae isolated from saltpan soil.</title>
        <authorList>
            <person name="Pal Y."/>
            <person name="Verma A."/>
            <person name="Krishnamurthi S."/>
            <person name="Kumar P."/>
        </authorList>
    </citation>
    <scope>NUCLEOTIDE SEQUENCE [LARGE SCALE GENOMIC DNA]</scope>
    <source>
        <strain evidence="2 3">JCM 16495</strain>
    </source>
</reference>
<gene>
    <name evidence="2" type="ORF">GQS65_15305</name>
</gene>
<dbReference type="Proteomes" id="UP000451471">
    <property type="component" value="Unassembled WGS sequence"/>
</dbReference>